<evidence type="ECO:0000313" key="3">
    <source>
        <dbReference type="Proteomes" id="UP001362999"/>
    </source>
</evidence>
<feature type="region of interest" description="Disordered" evidence="1">
    <location>
        <begin position="515"/>
        <end position="704"/>
    </location>
</feature>
<accession>A0AAW0EHX9</accession>
<feature type="compositionally biased region" description="Low complexity" evidence="1">
    <location>
        <begin position="179"/>
        <end position="193"/>
    </location>
</feature>
<feature type="region of interest" description="Disordered" evidence="1">
    <location>
        <begin position="825"/>
        <end position="884"/>
    </location>
</feature>
<feature type="compositionally biased region" description="Polar residues" evidence="1">
    <location>
        <begin position="451"/>
        <end position="461"/>
    </location>
</feature>
<feature type="compositionally biased region" description="Pro residues" evidence="1">
    <location>
        <begin position="852"/>
        <end position="863"/>
    </location>
</feature>
<feature type="compositionally biased region" description="Low complexity" evidence="1">
    <location>
        <begin position="203"/>
        <end position="219"/>
    </location>
</feature>
<sequence>MTTDGLFTARNGRRVTSLGVLEGPQAPAPGASKRTSRGFFSLFSSSKRQSQPRPPQPSHTMNPTFQRAGRVSYESPLQALPERFDHISLTSPLQRNDPAFSADPALNPSFIVAPPPRDFIRSSAAPPPPAPPTSQPNFQPIASQQFRYAELQEKARYIDDEFPDNLPGPSRHRYETNYSSSESSVASPSNKSSPVISGHDLKSVSSSSSFLSGEESGASTPTQMPPSKLGQESEGYQTNGVSHGESSDSKNRPLSPPPEYEPIETLQEMLASEIPTQTVPPRPTPPRNDSAPELHHIEPPILPHRSATTPVIGSAPSASGSRRPSNDNRLLAYDLDRIDELDESNPLGVALHHEGPFQVIASVLKAPHVNPSPYSPPHMRAPRAPKPLANNGGSLGISPGQILPRNFTQLYHPSGIPPQSTTNRNYNMPPQASTSYLPPQQLGHPLHNTRHSPTNQRNSSRLQQQPYYPHPQPTPLTQHVHLTQDAQTSYIPTQYDPLDVLHEQKMLVHADTTPMVDTRVHPPGSHSVLPSEDNSDAYGGIEVDPSPQQERYSAPPVPSSSRVDPYAMPQDHTSSSEYEPRRHTVQNPLDFNAANQPPIPHSRRDLASNSYPQSYPNGRPVNSGYDPRLVHNSGPPNARQSSSGIHYNPQSNGQHFAPQQPHPPQSMGYNPEQDRRRPASHQPAPTPYNNYSDERNRPASFQPVPRAAPVDLARQEYDRAQKRHRHLEALAKDRPQSVNIAPSIATTNNPSRRLPQHTPKHLVMPTPLQQNSPLPGSSPARAYPNGHYESPNSSQTRLPLKQAQPITRAQTIQMDGNRHLLKKRTSVAAPPAPVNHMPPKVAAPTRQRSYMEPPPTIPGPPISRPMHDREKKPKRLLSKRRSDF</sequence>
<evidence type="ECO:0000313" key="2">
    <source>
        <dbReference type="EMBL" id="KAK7064383.1"/>
    </source>
</evidence>
<feature type="region of interest" description="Disordered" evidence="1">
    <location>
        <begin position="765"/>
        <end position="801"/>
    </location>
</feature>
<organism evidence="2 3">
    <name type="scientific">Favolaschia claudopus</name>
    <dbReference type="NCBI Taxonomy" id="2862362"/>
    <lineage>
        <taxon>Eukaryota</taxon>
        <taxon>Fungi</taxon>
        <taxon>Dikarya</taxon>
        <taxon>Basidiomycota</taxon>
        <taxon>Agaricomycotina</taxon>
        <taxon>Agaricomycetes</taxon>
        <taxon>Agaricomycetidae</taxon>
        <taxon>Agaricales</taxon>
        <taxon>Marasmiineae</taxon>
        <taxon>Mycenaceae</taxon>
        <taxon>Favolaschia</taxon>
    </lineage>
</organism>
<keyword evidence="3" id="KW-1185">Reference proteome</keyword>
<feature type="region of interest" description="Disordered" evidence="1">
    <location>
        <begin position="1"/>
        <end position="327"/>
    </location>
</feature>
<gene>
    <name evidence="2" type="ORF">R3P38DRAFT_2824182</name>
</gene>
<feature type="compositionally biased region" description="Basic residues" evidence="1">
    <location>
        <begin position="872"/>
        <end position="884"/>
    </location>
</feature>
<comment type="caution">
    <text evidence="2">The sequence shown here is derived from an EMBL/GenBank/DDBJ whole genome shotgun (WGS) entry which is preliminary data.</text>
</comment>
<name>A0AAW0EHX9_9AGAR</name>
<feature type="compositionally biased region" description="Polar residues" evidence="1">
    <location>
        <begin position="585"/>
        <end position="595"/>
    </location>
</feature>
<feature type="compositionally biased region" description="Polar residues" evidence="1">
    <location>
        <begin position="607"/>
        <end position="616"/>
    </location>
</feature>
<feature type="region of interest" description="Disordered" evidence="1">
    <location>
        <begin position="374"/>
        <end position="472"/>
    </location>
</feature>
<feature type="compositionally biased region" description="Polar residues" evidence="1">
    <location>
        <begin position="634"/>
        <end position="653"/>
    </location>
</feature>
<evidence type="ECO:0000256" key="1">
    <source>
        <dbReference type="SAM" id="MobiDB-lite"/>
    </source>
</evidence>
<feature type="compositionally biased region" description="Polar residues" evidence="1">
    <location>
        <begin position="135"/>
        <end position="146"/>
    </location>
</feature>
<protein>
    <submittedName>
        <fullName evidence="2">Uncharacterized protein</fullName>
    </submittedName>
</protein>
<feature type="compositionally biased region" description="Pro residues" evidence="1">
    <location>
        <begin position="125"/>
        <end position="134"/>
    </location>
</feature>
<dbReference type="EMBL" id="JAWWNJ010000001">
    <property type="protein sequence ID" value="KAK7064383.1"/>
    <property type="molecule type" value="Genomic_DNA"/>
</dbReference>
<feature type="compositionally biased region" description="Basic and acidic residues" evidence="1">
    <location>
        <begin position="150"/>
        <end position="159"/>
    </location>
</feature>
<reference evidence="2 3" key="1">
    <citation type="journal article" date="2024" name="J Genomics">
        <title>Draft genome sequencing and assembly of Favolaschia claudopus CIRM-BRFM 2984 isolated from oak limbs.</title>
        <authorList>
            <person name="Navarro D."/>
            <person name="Drula E."/>
            <person name="Chaduli D."/>
            <person name="Cazenave R."/>
            <person name="Ahrendt S."/>
            <person name="Wang J."/>
            <person name="Lipzen A."/>
            <person name="Daum C."/>
            <person name="Barry K."/>
            <person name="Grigoriev I.V."/>
            <person name="Favel A."/>
            <person name="Rosso M.N."/>
            <person name="Martin F."/>
        </authorList>
    </citation>
    <scope>NUCLEOTIDE SEQUENCE [LARGE SCALE GENOMIC DNA]</scope>
    <source>
        <strain evidence="2 3">CIRM-BRFM 2984</strain>
    </source>
</reference>
<feature type="compositionally biased region" description="Polar residues" evidence="1">
    <location>
        <begin position="406"/>
        <end position="438"/>
    </location>
</feature>
<dbReference type="AlphaFoldDB" id="A0AAW0EHX9"/>
<dbReference type="Proteomes" id="UP001362999">
    <property type="component" value="Unassembled WGS sequence"/>
</dbReference>
<feature type="compositionally biased region" description="Low complexity" evidence="1">
    <location>
        <begin position="313"/>
        <end position="323"/>
    </location>
</feature>
<proteinExistence type="predicted"/>